<dbReference type="EMBL" id="LBGP01000021">
    <property type="protein sequence ID" value="KQA98506.1"/>
    <property type="molecule type" value="Genomic_DNA"/>
</dbReference>
<gene>
    <name evidence="1" type="ORF">XV92_16140</name>
</gene>
<accession>A0A0N8V9I7</accession>
<evidence type="ECO:0000313" key="2">
    <source>
        <dbReference type="Proteomes" id="UP000050491"/>
    </source>
</evidence>
<dbReference type="Proteomes" id="UP000050491">
    <property type="component" value="Unassembled WGS sequence"/>
</dbReference>
<dbReference type="AlphaFoldDB" id="A0A0N8V9I7"/>
<comment type="caution">
    <text evidence="1">The sequence shown here is derived from an EMBL/GenBank/DDBJ whole genome shotgun (WGS) entry which is preliminary data.</text>
</comment>
<name>A0A0N8V9I7_VIBMT</name>
<evidence type="ECO:0000313" key="1">
    <source>
        <dbReference type="EMBL" id="KQA98506.1"/>
    </source>
</evidence>
<proteinExistence type="predicted"/>
<reference evidence="1 2" key="1">
    <citation type="journal article" date="2015" name="Genome Biol. Evol.">
        <title>The Dynamics of Genetic Interactions between Vibrio metoecus and Vibrio cholerae, Two Close Relatives Co-Occurring in the Environment.</title>
        <authorList>
            <person name="Orata F.D."/>
            <person name="Kirchberger P.C."/>
            <person name="Meheust R."/>
            <person name="Barlow E.J."/>
            <person name="Tarr C.L."/>
            <person name="Boucher Y."/>
        </authorList>
    </citation>
    <scope>NUCLEOTIDE SEQUENCE [LARGE SCALE GENOMIC DNA]</scope>
    <source>
        <strain evidence="1 2">YB5B04</strain>
    </source>
</reference>
<dbReference type="RefSeq" id="WP_055065197.1">
    <property type="nucleotide sequence ID" value="NZ_LBGP01000021.1"/>
</dbReference>
<dbReference type="PATRIC" id="fig|1481663.12.peg.2140"/>
<organism evidence="1 2">
    <name type="scientific">Vibrio metoecus</name>
    <dbReference type="NCBI Taxonomy" id="1481663"/>
    <lineage>
        <taxon>Bacteria</taxon>
        <taxon>Pseudomonadati</taxon>
        <taxon>Pseudomonadota</taxon>
        <taxon>Gammaproteobacteria</taxon>
        <taxon>Vibrionales</taxon>
        <taxon>Vibrionaceae</taxon>
        <taxon>Vibrio</taxon>
    </lineage>
</organism>
<dbReference type="OrthoDB" id="6691177at2"/>
<sequence length="346" mass="40512">MTDELKQLKMYIESTIVNERNHIFKYTSPLTRPQSSDAKSVFLEYDRATSKDRFHNYNIQSSPYGDFHEEEKDIPSFYDFLSRKLRYQFSQDRKSYASDRIVDPFKVYDEDGFVEETTIQYYEISGETDHEIFSSWLLFDHLFEIEEQIARRIETKNFIGLQSHLNLIDDTFGFLMDRKDSYFQLKMNEEELYSWLLAEIISFQHQVEEKGLRRSLYKEPEKHFQWLFSAALGRVSELFGVCMLAEPDIGSGKVDFIFSQGSDSKVCVELKLSTSPKVLEGYTKQLQQYLKSEKTDKGIYVVIDSGDSKRSYRNLLDFIEDGKKSGQSYPDIILIDASIKISASQQ</sequence>
<protein>
    <submittedName>
        <fullName evidence="1">Uncharacterized protein</fullName>
    </submittedName>
</protein>